<sequence>MRTRIRAALLGGIASAAFGAALLAAPAANADWNGTCAISYYQQSGTGHATGWCGGTGPEKYQIGVKCANGLWYWSLFAKDFGDTTGLTADCPTGYAAVGYDWRRF</sequence>
<comment type="caution">
    <text evidence="2">The sequence shown here is derived from an EMBL/GenBank/DDBJ whole genome shotgun (WGS) entry which is preliminary data.</text>
</comment>
<dbReference type="Proteomes" id="UP001595698">
    <property type="component" value="Unassembled WGS sequence"/>
</dbReference>
<dbReference type="RefSeq" id="WP_352012828.1">
    <property type="nucleotide sequence ID" value="NZ_JBHSBC010000021.1"/>
</dbReference>
<reference evidence="3" key="1">
    <citation type="journal article" date="2019" name="Int. J. Syst. Evol. Microbiol.">
        <title>The Global Catalogue of Microorganisms (GCM) 10K type strain sequencing project: providing services to taxonomists for standard genome sequencing and annotation.</title>
        <authorList>
            <consortium name="The Broad Institute Genomics Platform"/>
            <consortium name="The Broad Institute Genome Sequencing Center for Infectious Disease"/>
            <person name="Wu L."/>
            <person name="Ma J."/>
        </authorList>
    </citation>
    <scope>NUCLEOTIDE SEQUENCE [LARGE SCALE GENOMIC DNA]</scope>
    <source>
        <strain evidence="3">TBRC 7912</strain>
    </source>
</reference>
<keyword evidence="1" id="KW-0732">Signal</keyword>
<evidence type="ECO:0000256" key="1">
    <source>
        <dbReference type="SAM" id="SignalP"/>
    </source>
</evidence>
<dbReference type="EMBL" id="JBHSBC010000021">
    <property type="protein sequence ID" value="MFC3982766.1"/>
    <property type="molecule type" value="Genomic_DNA"/>
</dbReference>
<gene>
    <name evidence="2" type="ORF">ACFOYY_21680</name>
</gene>
<feature type="signal peptide" evidence="1">
    <location>
        <begin position="1"/>
        <end position="30"/>
    </location>
</feature>
<feature type="chain" id="PRO_5047539146" description="Secreted protein" evidence="1">
    <location>
        <begin position="31"/>
        <end position="105"/>
    </location>
</feature>
<accession>A0ABV8F4A3</accession>
<name>A0ABV8F4A3_9ACTN</name>
<evidence type="ECO:0000313" key="2">
    <source>
        <dbReference type="EMBL" id="MFC3982766.1"/>
    </source>
</evidence>
<organism evidence="2 3">
    <name type="scientific">Streptosporangium jomthongense</name>
    <dbReference type="NCBI Taxonomy" id="1193683"/>
    <lineage>
        <taxon>Bacteria</taxon>
        <taxon>Bacillati</taxon>
        <taxon>Actinomycetota</taxon>
        <taxon>Actinomycetes</taxon>
        <taxon>Streptosporangiales</taxon>
        <taxon>Streptosporangiaceae</taxon>
        <taxon>Streptosporangium</taxon>
    </lineage>
</organism>
<protein>
    <recommendedName>
        <fullName evidence="4">Secreted protein</fullName>
    </recommendedName>
</protein>
<evidence type="ECO:0008006" key="4">
    <source>
        <dbReference type="Google" id="ProtNLM"/>
    </source>
</evidence>
<keyword evidence="3" id="KW-1185">Reference proteome</keyword>
<proteinExistence type="predicted"/>
<evidence type="ECO:0000313" key="3">
    <source>
        <dbReference type="Proteomes" id="UP001595698"/>
    </source>
</evidence>